<feature type="transmembrane region" description="Helical" evidence="1">
    <location>
        <begin position="71"/>
        <end position="94"/>
    </location>
</feature>
<accession>A0A7Z0PG16</accession>
<feature type="transmembrane region" description="Helical" evidence="1">
    <location>
        <begin position="46"/>
        <end position="64"/>
    </location>
</feature>
<keyword evidence="1" id="KW-1133">Transmembrane helix</keyword>
<reference evidence="2 3" key="1">
    <citation type="submission" date="2020-05" db="EMBL/GenBank/DDBJ databases">
        <title>Streptobacillus felis strain LHL191014123.</title>
        <authorList>
            <person name="Fawzy A."/>
            <person name="Rau J."/>
            <person name="Risse K."/>
            <person name="Schauerte N."/>
            <person name="Geiger C."/>
            <person name="Blom J."/>
            <person name="Imirzalioglu C."/>
            <person name="Falgenhauer J."/>
            <person name="Bach A."/>
            <person name="Herden C."/>
            <person name="Eisenberg T."/>
        </authorList>
    </citation>
    <scope>NUCLEOTIDE SEQUENCE [LARGE SCALE GENOMIC DNA]</scope>
    <source>
        <strain evidence="2 3">LHL191014123</strain>
    </source>
</reference>
<gene>
    <name evidence="2" type="ORF">HP397_04615</name>
</gene>
<proteinExistence type="predicted"/>
<comment type="caution">
    <text evidence="2">The sequence shown here is derived from an EMBL/GenBank/DDBJ whole genome shotgun (WGS) entry which is preliminary data.</text>
</comment>
<keyword evidence="3" id="KW-1185">Reference proteome</keyword>
<feature type="transmembrane region" description="Helical" evidence="1">
    <location>
        <begin position="114"/>
        <end position="133"/>
    </location>
</feature>
<evidence type="ECO:0000313" key="2">
    <source>
        <dbReference type="EMBL" id="NYV28096.1"/>
    </source>
</evidence>
<evidence type="ECO:0000256" key="1">
    <source>
        <dbReference type="SAM" id="Phobius"/>
    </source>
</evidence>
<dbReference type="OrthoDB" id="95562at2"/>
<dbReference type="AlphaFoldDB" id="A0A7Z0PG16"/>
<organism evidence="2 3">
    <name type="scientific">Streptobacillus felis</name>
    <dbReference type="NCBI Taxonomy" id="1384509"/>
    <lineage>
        <taxon>Bacteria</taxon>
        <taxon>Fusobacteriati</taxon>
        <taxon>Fusobacteriota</taxon>
        <taxon>Fusobacteriia</taxon>
        <taxon>Fusobacteriales</taxon>
        <taxon>Leptotrichiaceae</taxon>
        <taxon>Streptobacillus</taxon>
    </lineage>
</organism>
<dbReference type="RefSeq" id="WP_067320091.1">
    <property type="nucleotide sequence ID" value="NZ_CBCRWS010000022.1"/>
</dbReference>
<evidence type="ECO:0000313" key="3">
    <source>
        <dbReference type="Proteomes" id="UP000526184"/>
    </source>
</evidence>
<protein>
    <submittedName>
        <fullName evidence="2">Uncharacterized protein</fullName>
    </submittedName>
</protein>
<keyword evidence="1" id="KW-0472">Membrane</keyword>
<dbReference type="Proteomes" id="UP000526184">
    <property type="component" value="Unassembled WGS sequence"/>
</dbReference>
<name>A0A7Z0PG16_9FUSO</name>
<sequence>MKNIKKILGITTAFGALLPLLKVTVSPSGFEAKTITLGLVNLGIKPTIAAFVIITLSLYVFYLSDFLQQKLSLVFTTANTILVVLISVIFRMQVRQIFNQNLTVKLLNVNYSYSWGWIILFAGTLASLAISVYEFKKPKAITEENKKNNEETVVEDNEIEL</sequence>
<keyword evidence="1" id="KW-0812">Transmembrane</keyword>
<dbReference type="EMBL" id="JABMKT010000021">
    <property type="protein sequence ID" value="NYV28096.1"/>
    <property type="molecule type" value="Genomic_DNA"/>
</dbReference>